<dbReference type="VEuPathDB" id="FungiDB:FOXG_13505"/>
<dbReference type="Pfam" id="PF10703">
    <property type="entry name" value="MoaF"/>
    <property type="match status" value="1"/>
</dbReference>
<proteinExistence type="predicted"/>
<sequence length="275" mass="31137">MVPSATSEIADFVPVAKWPTLQEMADGFREHLMPASNKLQGKYFEHTYDNGWKISHDFGADSVTWKILEGEGTGLTAPAKYEAFEVRPDVFFVDFFKPDYNEVVSLIVDTVTGQAIAGVSGFKDENGERRTFTSFINAVAFGGKPVEPFPATDELIGKHVLYRYTPRDAYEHVYLNKGTMAWHCLSGTERGIADAEKCQMLKLRDNLYMLFWTETIMPVESIVVVDLEKMRSTGRFYCWDPKPKEAVHVRFGSYATVLAETSPLETLRKVSQNKF</sequence>
<evidence type="ECO:0000313" key="1">
    <source>
        <dbReference type="EnsemblFungi" id="FOXG_13505P0"/>
    </source>
</evidence>
<reference evidence="2" key="1">
    <citation type="journal article" date="2012" name="Mol. Plant Microbe Interact.">
        <title>A highly conserved effector in Fusarium oxysporum is required for full virulence on Arabidopsis.</title>
        <authorList>
            <person name="Thatcher L.F."/>
            <person name="Gardiner D.M."/>
            <person name="Kazan K."/>
            <person name="Manners J."/>
        </authorList>
    </citation>
    <scope>NUCLEOTIDE SEQUENCE [LARGE SCALE GENOMIC DNA]</scope>
    <source>
        <strain evidence="2">Fo5176</strain>
    </source>
</reference>
<accession>A0A0D2YB27</accession>
<dbReference type="AlphaFoldDB" id="A0A0D2YB27"/>
<dbReference type="InterPro" id="IPR024724">
    <property type="entry name" value="MoaF_N"/>
</dbReference>
<dbReference type="InterPro" id="IPR012674">
    <property type="entry name" value="Calycin"/>
</dbReference>
<organism evidence="1 2">
    <name type="scientific">Fusarium oxysporum (strain Fo5176)</name>
    <name type="common">Fusarium vascular wilt</name>
    <dbReference type="NCBI Taxonomy" id="660025"/>
    <lineage>
        <taxon>Eukaryota</taxon>
        <taxon>Fungi</taxon>
        <taxon>Dikarya</taxon>
        <taxon>Ascomycota</taxon>
        <taxon>Pezizomycotina</taxon>
        <taxon>Sordariomycetes</taxon>
        <taxon>Hypocreomycetidae</taxon>
        <taxon>Hypocreales</taxon>
        <taxon>Nectriaceae</taxon>
        <taxon>Fusarium</taxon>
        <taxon>Fusarium oxysporum species complex</taxon>
    </lineage>
</organism>
<reference evidence="1" key="2">
    <citation type="submission" date="2025-08" db="UniProtKB">
        <authorList>
            <consortium name="EnsemblFungi"/>
        </authorList>
    </citation>
    <scope>IDENTIFICATION</scope>
    <source>
        <strain evidence="1">4287 / CBS 123668 / FGSC 9935 / NRRL 34936</strain>
    </source>
</reference>
<dbReference type="Proteomes" id="UP000002489">
    <property type="component" value="Unassembled WGS sequence"/>
</dbReference>
<name>A0A0D2YB27_FUSOF</name>
<protein>
    <submittedName>
        <fullName evidence="1">Uncharacterized protein</fullName>
    </submittedName>
</protein>
<dbReference type="Gene3D" id="2.40.128.20">
    <property type="match status" value="2"/>
</dbReference>
<dbReference type="Pfam" id="PF17409">
    <property type="entry name" value="MoaF_C"/>
    <property type="match status" value="1"/>
</dbReference>
<dbReference type="InterPro" id="IPR035348">
    <property type="entry name" value="MoaF_C"/>
</dbReference>
<gene>
    <name evidence="1" type="primary">28954762</name>
</gene>
<evidence type="ECO:0000313" key="2">
    <source>
        <dbReference type="Proteomes" id="UP000002489"/>
    </source>
</evidence>
<dbReference type="EnsemblFungi" id="FOXG_13505T0">
    <property type="protein sequence ID" value="FOXG_13505P0"/>
    <property type="gene ID" value="FOXG_13505"/>
</dbReference>